<name>A0A1Z5JXU6_FISSO</name>
<dbReference type="InParanoid" id="A0A1Z5JXU6"/>
<gene>
    <name evidence="1" type="ORF">FisN_26Hu149</name>
</gene>
<organism evidence="1 2">
    <name type="scientific">Fistulifera solaris</name>
    <name type="common">Oleaginous diatom</name>
    <dbReference type="NCBI Taxonomy" id="1519565"/>
    <lineage>
        <taxon>Eukaryota</taxon>
        <taxon>Sar</taxon>
        <taxon>Stramenopiles</taxon>
        <taxon>Ochrophyta</taxon>
        <taxon>Bacillariophyta</taxon>
        <taxon>Bacillariophyceae</taxon>
        <taxon>Bacillariophycidae</taxon>
        <taxon>Naviculales</taxon>
        <taxon>Naviculaceae</taxon>
        <taxon>Fistulifera</taxon>
    </lineage>
</organism>
<evidence type="ECO:0000313" key="2">
    <source>
        <dbReference type="Proteomes" id="UP000198406"/>
    </source>
</evidence>
<evidence type="ECO:0000313" key="1">
    <source>
        <dbReference type="EMBL" id="GAX18847.1"/>
    </source>
</evidence>
<comment type="caution">
    <text evidence="1">The sequence shown here is derived from an EMBL/GenBank/DDBJ whole genome shotgun (WGS) entry which is preliminary data.</text>
</comment>
<keyword evidence="2" id="KW-1185">Reference proteome</keyword>
<proteinExistence type="predicted"/>
<protein>
    <submittedName>
        <fullName evidence="1">Uncharacterized protein</fullName>
    </submittedName>
</protein>
<dbReference type="AlphaFoldDB" id="A0A1Z5JXU6"/>
<reference evidence="1 2" key="1">
    <citation type="journal article" date="2015" name="Plant Cell">
        <title>Oil accumulation by the oleaginous diatom Fistulifera solaris as revealed by the genome and transcriptome.</title>
        <authorList>
            <person name="Tanaka T."/>
            <person name="Maeda Y."/>
            <person name="Veluchamy A."/>
            <person name="Tanaka M."/>
            <person name="Abida H."/>
            <person name="Marechal E."/>
            <person name="Bowler C."/>
            <person name="Muto M."/>
            <person name="Sunaga Y."/>
            <person name="Tanaka M."/>
            <person name="Yoshino T."/>
            <person name="Taniguchi T."/>
            <person name="Fukuda Y."/>
            <person name="Nemoto M."/>
            <person name="Matsumoto M."/>
            <person name="Wong P.S."/>
            <person name="Aburatani S."/>
            <person name="Fujibuchi W."/>
        </authorList>
    </citation>
    <scope>NUCLEOTIDE SEQUENCE [LARGE SCALE GENOMIC DNA]</scope>
    <source>
        <strain evidence="1 2">JPCC DA0580</strain>
    </source>
</reference>
<dbReference type="EMBL" id="BDSP01000132">
    <property type="protein sequence ID" value="GAX18847.1"/>
    <property type="molecule type" value="Genomic_DNA"/>
</dbReference>
<dbReference type="Proteomes" id="UP000198406">
    <property type="component" value="Unassembled WGS sequence"/>
</dbReference>
<accession>A0A1Z5JXU6</accession>
<sequence length="503" mass="57076">MSFDYESDASEGGLFREIPFWRKSREQYGSWDDLGDAPTYEFLRTPHNLREIESYNQHLILWRDNHTLTFVCPGDSNDQPAGVFSYLCLVFYDRGPTMFITGDSDEAIAETAAFFIDLVEPTQELSPFSVISINNEDFDFCSVGTARWARLLEEAPACKILVEGVMLSAEQSVVLATRPHRIELTFFNCSIEDGGTAFTDALVHRTTPFGSLKFQLSTEFTDENLERIIQVNVLDHLELPGLGNDELELRTFSAPVDSFEGLLYISSPDSSFESLNIVARKLAIRINGDVDAFPTQAVISFFRRLATVRHFVALKIRFTFIDYDEIPDIVVEELIRAALANHDLKELDLFTIEDDMTWDSHFVVLFDGLKDHPKLERLKIMVDSHEEAFGPDYVHLRKLITYNRNIAVTDDEGYAYTDGPRIDALYELSWFYCDSVRLGAEPTSIRSLLVVTALVECTSHDFQRSALLLAHHADALCELVQSVNETDGNSALLQSVQDQKRIR</sequence>